<feature type="domain" description="Reverse transcriptase" evidence="1">
    <location>
        <begin position="152"/>
        <end position="336"/>
    </location>
</feature>
<protein>
    <submittedName>
        <fullName evidence="3">Reverse transcriptase</fullName>
    </submittedName>
</protein>
<dbReference type="Proteomes" id="UP000325315">
    <property type="component" value="Unassembled WGS sequence"/>
</dbReference>
<reference evidence="4" key="1">
    <citation type="journal article" date="2019" name="Plant Biotechnol. J.">
        <title>Genome sequencing of the Australian wild diploid species Gossypium australe highlights disease resistance and delayed gland morphogenesis.</title>
        <authorList>
            <person name="Cai Y."/>
            <person name="Cai X."/>
            <person name="Wang Q."/>
            <person name="Wang P."/>
            <person name="Zhang Y."/>
            <person name="Cai C."/>
            <person name="Xu Y."/>
            <person name="Wang K."/>
            <person name="Zhou Z."/>
            <person name="Wang C."/>
            <person name="Geng S."/>
            <person name="Li B."/>
            <person name="Dong Q."/>
            <person name="Hou Y."/>
            <person name="Wang H."/>
            <person name="Ai P."/>
            <person name="Liu Z."/>
            <person name="Yi F."/>
            <person name="Sun M."/>
            <person name="An G."/>
            <person name="Cheng J."/>
            <person name="Zhang Y."/>
            <person name="Shi Q."/>
            <person name="Xie Y."/>
            <person name="Shi X."/>
            <person name="Chang Y."/>
            <person name="Huang F."/>
            <person name="Chen Y."/>
            <person name="Hong S."/>
            <person name="Mi L."/>
            <person name="Sun Q."/>
            <person name="Zhang L."/>
            <person name="Zhou B."/>
            <person name="Peng R."/>
            <person name="Zhang X."/>
            <person name="Liu F."/>
        </authorList>
    </citation>
    <scope>NUCLEOTIDE SEQUENCE [LARGE SCALE GENOMIC DNA]</scope>
    <source>
        <strain evidence="4">cv. PA1801</strain>
    </source>
</reference>
<evidence type="ECO:0000259" key="1">
    <source>
        <dbReference type="Pfam" id="PF00078"/>
    </source>
</evidence>
<accession>A0A5B6UPA1</accession>
<sequence>MANWLKTGDKNSAFFHRFASSWKKLNAISRLQLDGGGETNNEREIVEAATSYFQKLFTSNRVGNPSYLLRGINRNISSDQNVTLSVTYTEEEVISALKGMGPTKAPGPDSFPALFFQRYWHIVGKDVTKFCLGILNTDQGFEQLNSTDIVLIPKTQNPINLSSFRPISLCSVLYKIVTKVVVNRLQEVIGECIDRAQSAFIPGRLISDNVLIAYEILHTFRKKRTGKKGYMVVKLDMSDKVEWGFLKEVMLKMGFQEEVVGLILKCISTTSFTVSINAKRRRVFQGSRGLRQGDPLSLSALIRLAKEEGLIKGAKASRRGPEISHLLFADDCILFGECVNFKKSTIFYSSNTLEASKREILSILGVRSSNEMERYLGLPNVIGRRKKESFQSLKEKLQLRIKGWSNRLLSQGGKEVFIKSVLQAIPTYSMSCFLLPRTFYEELERIIANFWWQKAYGKKGIHWCQWQYLCRSKEEGGMGFRSLAKFNVALLAKQGWRIMNNTDSLVTRLFKAKYFPNTNFLNSSLGNNCSYTWKSIWAAKGVLGEGICWKVGIGSAISVLHDIWIPDLVNPRLSSHVNTLSVGKVADLIDKNSRKWKSELLESTFSEDIAEKIRHILLAEEPHDDRLAWRGEASSEFTVRSAYKLLQGINMDPRACAVQADYKKLWLLHLPTKIKITTWKISWNYLPTRTNMQHRKLSNVVICPRCGQGAENINHLFRECPVSRSVWEELSFSEFLTVEVFEFLQWLIWVFEVTSIP</sequence>
<name>A0A5B6UPA1_9ROSI</name>
<keyword evidence="4" id="KW-1185">Reference proteome</keyword>
<keyword evidence="3" id="KW-0548">Nucleotidyltransferase</keyword>
<dbReference type="SUPFAM" id="SSF56672">
    <property type="entry name" value="DNA/RNA polymerases"/>
    <property type="match status" value="1"/>
</dbReference>
<dbReference type="GO" id="GO:0003964">
    <property type="term" value="F:RNA-directed DNA polymerase activity"/>
    <property type="evidence" value="ECO:0007669"/>
    <property type="project" value="UniProtKB-KW"/>
</dbReference>
<comment type="caution">
    <text evidence="3">The sequence shown here is derived from an EMBL/GenBank/DDBJ whole genome shotgun (WGS) entry which is preliminary data.</text>
</comment>
<feature type="domain" description="Reverse transcriptase zinc-binding" evidence="2">
    <location>
        <begin position="637"/>
        <end position="727"/>
    </location>
</feature>
<keyword evidence="3" id="KW-0695">RNA-directed DNA polymerase</keyword>
<dbReference type="CDD" id="cd01650">
    <property type="entry name" value="RT_nLTR_like"/>
    <property type="match status" value="1"/>
</dbReference>
<dbReference type="Pfam" id="PF00078">
    <property type="entry name" value="RVT_1"/>
    <property type="match status" value="1"/>
</dbReference>
<dbReference type="OrthoDB" id="1110051at2759"/>
<proteinExistence type="predicted"/>
<evidence type="ECO:0000313" key="3">
    <source>
        <dbReference type="EMBL" id="KAA3455485.1"/>
    </source>
</evidence>
<gene>
    <name evidence="3" type="ORF">EPI10_018506</name>
</gene>
<evidence type="ECO:0000259" key="2">
    <source>
        <dbReference type="Pfam" id="PF13966"/>
    </source>
</evidence>
<dbReference type="PANTHER" id="PTHR33116:SF86">
    <property type="entry name" value="REVERSE TRANSCRIPTASE DOMAIN-CONTAINING PROTEIN"/>
    <property type="match status" value="1"/>
</dbReference>
<dbReference type="InterPro" id="IPR026960">
    <property type="entry name" value="RVT-Znf"/>
</dbReference>
<dbReference type="Pfam" id="PF13966">
    <property type="entry name" value="zf-RVT"/>
    <property type="match status" value="1"/>
</dbReference>
<dbReference type="PANTHER" id="PTHR33116">
    <property type="entry name" value="REVERSE TRANSCRIPTASE ZINC-BINDING DOMAIN-CONTAINING PROTEIN-RELATED-RELATED"/>
    <property type="match status" value="1"/>
</dbReference>
<organism evidence="3 4">
    <name type="scientific">Gossypium australe</name>
    <dbReference type="NCBI Taxonomy" id="47621"/>
    <lineage>
        <taxon>Eukaryota</taxon>
        <taxon>Viridiplantae</taxon>
        <taxon>Streptophyta</taxon>
        <taxon>Embryophyta</taxon>
        <taxon>Tracheophyta</taxon>
        <taxon>Spermatophyta</taxon>
        <taxon>Magnoliopsida</taxon>
        <taxon>eudicotyledons</taxon>
        <taxon>Gunneridae</taxon>
        <taxon>Pentapetalae</taxon>
        <taxon>rosids</taxon>
        <taxon>malvids</taxon>
        <taxon>Malvales</taxon>
        <taxon>Malvaceae</taxon>
        <taxon>Malvoideae</taxon>
        <taxon>Gossypium</taxon>
    </lineage>
</organism>
<keyword evidence="3" id="KW-0808">Transferase</keyword>
<dbReference type="EMBL" id="SMMG02000012">
    <property type="protein sequence ID" value="KAA3455485.1"/>
    <property type="molecule type" value="Genomic_DNA"/>
</dbReference>
<dbReference type="InterPro" id="IPR000477">
    <property type="entry name" value="RT_dom"/>
</dbReference>
<dbReference type="AlphaFoldDB" id="A0A5B6UPA1"/>
<dbReference type="InterPro" id="IPR043502">
    <property type="entry name" value="DNA/RNA_pol_sf"/>
</dbReference>
<evidence type="ECO:0000313" key="4">
    <source>
        <dbReference type="Proteomes" id="UP000325315"/>
    </source>
</evidence>